<protein>
    <recommendedName>
        <fullName evidence="6">7,8-dihydroneopterin aldolase</fullName>
        <ecNumber evidence="6">4.1.2.25</ecNumber>
    </recommendedName>
</protein>
<dbReference type="EC" id="4.1.2.25" evidence="6"/>
<evidence type="ECO:0000256" key="5">
    <source>
        <dbReference type="ARBA" id="ARBA00023239"/>
    </source>
</evidence>
<evidence type="ECO:0000313" key="9">
    <source>
        <dbReference type="Proteomes" id="UP000004947"/>
    </source>
</evidence>
<name>A6DJB9_9BACT</name>
<dbReference type="GO" id="GO:0004150">
    <property type="term" value="F:dihydroneopterin aldolase activity"/>
    <property type="evidence" value="ECO:0007669"/>
    <property type="project" value="UniProtKB-UniRule"/>
</dbReference>
<keyword evidence="5 6" id="KW-0456">Lyase</keyword>
<dbReference type="GO" id="GO:0046656">
    <property type="term" value="P:folic acid biosynthetic process"/>
    <property type="evidence" value="ECO:0007669"/>
    <property type="project" value="UniProtKB-UniRule"/>
</dbReference>
<dbReference type="CDD" id="cd00534">
    <property type="entry name" value="DHNA_DHNTPE"/>
    <property type="match status" value="1"/>
</dbReference>
<dbReference type="OrthoDB" id="9810587at2"/>
<comment type="catalytic activity">
    <reaction evidence="1 6">
        <text>7,8-dihydroneopterin = 6-hydroxymethyl-7,8-dihydropterin + glycolaldehyde</text>
        <dbReference type="Rhea" id="RHEA:10540"/>
        <dbReference type="ChEBI" id="CHEBI:17001"/>
        <dbReference type="ChEBI" id="CHEBI:17071"/>
        <dbReference type="ChEBI" id="CHEBI:44841"/>
        <dbReference type="EC" id="4.1.2.25"/>
    </reaction>
</comment>
<proteinExistence type="inferred from homology"/>
<dbReference type="AlphaFoldDB" id="A6DJB9"/>
<dbReference type="InterPro" id="IPR043133">
    <property type="entry name" value="GTP-CH-I_C/QueF"/>
</dbReference>
<evidence type="ECO:0000256" key="4">
    <source>
        <dbReference type="ARBA" id="ARBA00022909"/>
    </source>
</evidence>
<keyword evidence="4 6" id="KW-0289">Folate biosynthesis</keyword>
<dbReference type="NCBIfam" id="TIGR00526">
    <property type="entry name" value="folB_dom"/>
    <property type="match status" value="1"/>
</dbReference>
<feature type="domain" description="Dihydroneopterin aldolase/epimerase" evidence="7">
    <location>
        <begin position="8"/>
        <end position="118"/>
    </location>
</feature>
<dbReference type="UniPathway" id="UPA00077">
    <property type="reaction ID" value="UER00154"/>
</dbReference>
<dbReference type="PANTHER" id="PTHR42844:SF1">
    <property type="entry name" value="DIHYDRONEOPTERIN ALDOLASE 1-RELATED"/>
    <property type="match status" value="1"/>
</dbReference>
<accession>A6DJB9</accession>
<dbReference type="GO" id="GO:0046654">
    <property type="term" value="P:tetrahydrofolate biosynthetic process"/>
    <property type="evidence" value="ECO:0007669"/>
    <property type="project" value="UniProtKB-UniRule"/>
</dbReference>
<dbReference type="eggNOG" id="COG1539">
    <property type="taxonomic scope" value="Bacteria"/>
</dbReference>
<dbReference type="NCBIfam" id="TIGR00525">
    <property type="entry name" value="folB"/>
    <property type="match status" value="1"/>
</dbReference>
<dbReference type="Pfam" id="PF02152">
    <property type="entry name" value="FolB"/>
    <property type="match status" value="1"/>
</dbReference>
<dbReference type="Proteomes" id="UP000004947">
    <property type="component" value="Unassembled WGS sequence"/>
</dbReference>
<organism evidence="8 9">
    <name type="scientific">Lentisphaera araneosa HTCC2155</name>
    <dbReference type="NCBI Taxonomy" id="313628"/>
    <lineage>
        <taxon>Bacteria</taxon>
        <taxon>Pseudomonadati</taxon>
        <taxon>Lentisphaerota</taxon>
        <taxon>Lentisphaeria</taxon>
        <taxon>Lentisphaerales</taxon>
        <taxon>Lentisphaeraceae</taxon>
        <taxon>Lentisphaera</taxon>
    </lineage>
</organism>
<dbReference type="GO" id="GO:0005737">
    <property type="term" value="C:cytoplasm"/>
    <property type="evidence" value="ECO:0007669"/>
    <property type="project" value="TreeGrafter"/>
</dbReference>
<comment type="similarity">
    <text evidence="3 6">Belongs to the DHNA family.</text>
</comment>
<dbReference type="STRING" id="313628.LNTAR_11581"/>
<dbReference type="Gene3D" id="3.30.1130.10">
    <property type="match status" value="1"/>
</dbReference>
<keyword evidence="9" id="KW-1185">Reference proteome</keyword>
<dbReference type="InterPro" id="IPR006157">
    <property type="entry name" value="FolB_dom"/>
</dbReference>
<dbReference type="InterPro" id="IPR006156">
    <property type="entry name" value="Dihydroneopterin_aldolase"/>
</dbReference>
<evidence type="ECO:0000256" key="3">
    <source>
        <dbReference type="ARBA" id="ARBA00005708"/>
    </source>
</evidence>
<dbReference type="PANTHER" id="PTHR42844">
    <property type="entry name" value="DIHYDRONEOPTERIN ALDOLASE 1-RELATED"/>
    <property type="match status" value="1"/>
</dbReference>
<evidence type="ECO:0000256" key="2">
    <source>
        <dbReference type="ARBA" id="ARBA00005013"/>
    </source>
</evidence>
<dbReference type="RefSeq" id="WP_007277990.1">
    <property type="nucleotide sequence ID" value="NZ_ABCK01000005.1"/>
</dbReference>
<evidence type="ECO:0000256" key="6">
    <source>
        <dbReference type="RuleBase" id="RU362079"/>
    </source>
</evidence>
<sequence length="120" mass="13586">MTNKFDIIHIQNIRVNAILGLYPEERVTPQDFIVSAKLYLDLKKAGESDDLQHTVDYDSLHRDLAKIAKTSECLLIEKLAELCAQECLSRGLVQACELTIDKPQALDLADNVAITIYRER</sequence>
<evidence type="ECO:0000313" key="8">
    <source>
        <dbReference type="EMBL" id="EDM28555.1"/>
    </source>
</evidence>
<dbReference type="EMBL" id="ABCK01000005">
    <property type="protein sequence ID" value="EDM28555.1"/>
    <property type="molecule type" value="Genomic_DNA"/>
</dbReference>
<evidence type="ECO:0000259" key="7">
    <source>
        <dbReference type="SMART" id="SM00905"/>
    </source>
</evidence>
<dbReference type="SUPFAM" id="SSF55620">
    <property type="entry name" value="Tetrahydrobiopterin biosynthesis enzymes-like"/>
    <property type="match status" value="1"/>
</dbReference>
<gene>
    <name evidence="8" type="ORF">LNTAR_11581</name>
</gene>
<reference evidence="8 9" key="1">
    <citation type="journal article" date="2010" name="J. Bacteriol.">
        <title>Genome sequence of Lentisphaera araneosa HTCC2155T, the type species of the order Lentisphaerales in the phylum Lentisphaerae.</title>
        <authorList>
            <person name="Thrash J.C."/>
            <person name="Cho J.C."/>
            <person name="Vergin K.L."/>
            <person name="Morris R.M."/>
            <person name="Giovannoni S.J."/>
        </authorList>
    </citation>
    <scope>NUCLEOTIDE SEQUENCE [LARGE SCALE GENOMIC DNA]</scope>
    <source>
        <strain evidence="8 9">HTCC2155</strain>
    </source>
</reference>
<dbReference type="SMART" id="SM00905">
    <property type="entry name" value="FolB"/>
    <property type="match status" value="1"/>
</dbReference>
<comment type="function">
    <text evidence="6">Catalyzes the conversion of 7,8-dihydroneopterin to 6-hydroxymethyl-7,8-dihydropterin.</text>
</comment>
<evidence type="ECO:0000256" key="1">
    <source>
        <dbReference type="ARBA" id="ARBA00001353"/>
    </source>
</evidence>
<comment type="caution">
    <text evidence="8">The sequence shown here is derived from an EMBL/GenBank/DDBJ whole genome shotgun (WGS) entry which is preliminary data.</text>
</comment>
<comment type="pathway">
    <text evidence="2 6">Cofactor biosynthesis; tetrahydrofolate biosynthesis; 2-amino-4-hydroxy-6-hydroxymethyl-7,8-dihydropteridine diphosphate from 7,8-dihydroneopterin triphosphate: step 3/4.</text>
</comment>